<dbReference type="AlphaFoldDB" id="A0A414G0L3"/>
<reference evidence="3 4" key="1">
    <citation type="submission" date="2018-08" db="EMBL/GenBank/DDBJ databases">
        <title>A genome reference for cultivated species of the human gut microbiota.</title>
        <authorList>
            <person name="Zou Y."/>
            <person name="Xue W."/>
            <person name="Luo G."/>
        </authorList>
    </citation>
    <scope>NUCLEOTIDE SEQUENCE [LARGE SCALE GENOMIC DNA]</scope>
    <source>
        <strain evidence="3 4">AM31-10</strain>
    </source>
</reference>
<keyword evidence="1" id="KW-0732">Signal</keyword>
<accession>A0A414G0L3</accession>
<dbReference type="Proteomes" id="UP000284361">
    <property type="component" value="Unassembled WGS sequence"/>
</dbReference>
<organism evidence="3 4">
    <name type="scientific">Phocaeicola plebeius</name>
    <dbReference type="NCBI Taxonomy" id="310297"/>
    <lineage>
        <taxon>Bacteria</taxon>
        <taxon>Pseudomonadati</taxon>
        <taxon>Bacteroidota</taxon>
        <taxon>Bacteroidia</taxon>
        <taxon>Bacteroidales</taxon>
        <taxon>Bacteroidaceae</taxon>
        <taxon>Phocaeicola</taxon>
    </lineage>
</organism>
<feature type="signal peptide" evidence="1">
    <location>
        <begin position="1"/>
        <end position="24"/>
    </location>
</feature>
<dbReference type="Gene3D" id="2.40.160.190">
    <property type="match status" value="1"/>
</dbReference>
<protein>
    <submittedName>
        <fullName evidence="3">DUF4595 domain-containing protein</fullName>
    </submittedName>
</protein>
<evidence type="ECO:0000259" key="2">
    <source>
        <dbReference type="Pfam" id="PF15283"/>
    </source>
</evidence>
<feature type="domain" description="DUF4595" evidence="2">
    <location>
        <begin position="83"/>
        <end position="264"/>
    </location>
</feature>
<dbReference type="CDD" id="cd12871">
    <property type="entry name" value="Bacuni_01323_like"/>
    <property type="match status" value="1"/>
</dbReference>
<name>A0A414G0L3_9BACT</name>
<comment type="caution">
    <text evidence="3">The sequence shown here is derived from an EMBL/GenBank/DDBJ whole genome shotgun (WGS) entry which is preliminary data.</text>
</comment>
<dbReference type="InterPro" id="IPR027931">
    <property type="entry name" value="DUF4595"/>
</dbReference>
<evidence type="ECO:0000256" key="1">
    <source>
        <dbReference type="SAM" id="SignalP"/>
    </source>
</evidence>
<sequence length="282" mass="31514">MRTFRLIGMTLLVVLCAVNFTACSDDEDENNDTNNGINPQKVFVNGMPKQVSDMKITQDASGLVSKIETDDAVAIFKYPTAVTTRAELSNQLVIVELTEDTGGQYEETFIFKMEIGSNGFIKHCDETEEDGDLETWDFTYTAEGNLLSMKRSEGGNETTTITYKDGDIIKTSTVSADEPEVSSIYTIDYTSNTVTTPIENKGCLMFYDETLGIDMDEMWFAYYAGLLGKATKHLPLKLTYESEFNPYEDITNFTWTLNANGLPTLLSIQSEYGSNDNISIIW</sequence>
<dbReference type="Pfam" id="PF15283">
    <property type="entry name" value="DUF4595"/>
    <property type="match status" value="1"/>
</dbReference>
<gene>
    <name evidence="3" type="ORF">DW789_03325</name>
</gene>
<dbReference type="EMBL" id="QSJG01000004">
    <property type="protein sequence ID" value="RHD57751.1"/>
    <property type="molecule type" value="Genomic_DNA"/>
</dbReference>
<proteinExistence type="predicted"/>
<dbReference type="RefSeq" id="WP_118163520.1">
    <property type="nucleotide sequence ID" value="NZ_CAUAAK010000009.1"/>
</dbReference>
<evidence type="ECO:0000313" key="4">
    <source>
        <dbReference type="Proteomes" id="UP000284361"/>
    </source>
</evidence>
<feature type="chain" id="PRO_5019292595" evidence="1">
    <location>
        <begin position="25"/>
        <end position="282"/>
    </location>
</feature>
<evidence type="ECO:0000313" key="3">
    <source>
        <dbReference type="EMBL" id="RHD57751.1"/>
    </source>
</evidence>